<feature type="binding site" evidence="8">
    <location>
        <position position="31"/>
    </location>
    <ligand>
        <name>[4Fe-4S] cluster</name>
        <dbReference type="ChEBI" id="CHEBI:49883"/>
        <note>4Fe-4S-S-AdoMet</note>
    </ligand>
</feature>
<feature type="binding site" evidence="8">
    <location>
        <position position="70"/>
    </location>
    <ligand>
        <name>substrate</name>
    </ligand>
</feature>
<dbReference type="InterPro" id="IPR007197">
    <property type="entry name" value="rSAM"/>
</dbReference>
<proteinExistence type="inferred from homology"/>
<keyword evidence="7 8" id="KW-0456">Lyase</keyword>
<dbReference type="GO" id="GO:1904047">
    <property type="term" value="F:S-adenosyl-L-methionine binding"/>
    <property type="evidence" value="ECO:0007669"/>
    <property type="project" value="UniProtKB-UniRule"/>
</dbReference>
<feature type="binding site" evidence="8">
    <location>
        <position position="72"/>
    </location>
    <ligand>
        <name>S-adenosyl-L-methionine</name>
        <dbReference type="ChEBI" id="CHEBI:59789"/>
    </ligand>
</feature>
<feature type="binding site" evidence="8">
    <location>
        <begin position="12"/>
        <end position="14"/>
    </location>
    <ligand>
        <name>substrate</name>
    </ligand>
</feature>
<evidence type="ECO:0000259" key="9">
    <source>
        <dbReference type="PROSITE" id="PS51918"/>
    </source>
</evidence>
<dbReference type="InterPro" id="IPR013785">
    <property type="entry name" value="Aldolase_TIM"/>
</dbReference>
<dbReference type="SFLD" id="SFLDS00029">
    <property type="entry name" value="Radical_SAM"/>
    <property type="match status" value="1"/>
</dbReference>
<dbReference type="InterPro" id="IPR024924">
    <property type="entry name" value="7-CO-7-deazaguanine_synth-like"/>
</dbReference>
<dbReference type="Proteomes" id="UP000231292">
    <property type="component" value="Unassembled WGS sequence"/>
</dbReference>
<gene>
    <name evidence="8" type="primary">queE</name>
    <name evidence="10" type="ORF">COX41_02355</name>
</gene>
<keyword evidence="4 8" id="KW-0460">Magnesium</keyword>
<comment type="similarity">
    <text evidence="8">Belongs to the radical SAM superfamily. 7-carboxy-7-deazaguanine synthase family.</text>
</comment>
<keyword evidence="8" id="KW-0671">Queuosine biosynthesis</keyword>
<dbReference type="EMBL" id="PCRK01000050">
    <property type="protein sequence ID" value="PIP19545.1"/>
    <property type="molecule type" value="Genomic_DNA"/>
</dbReference>
<evidence type="ECO:0000256" key="8">
    <source>
        <dbReference type="HAMAP-Rule" id="MF_00917"/>
    </source>
</evidence>
<evidence type="ECO:0000313" key="11">
    <source>
        <dbReference type="Proteomes" id="UP000231292"/>
    </source>
</evidence>
<keyword evidence="1 8" id="KW-0004">4Fe-4S</keyword>
<keyword evidence="3 8" id="KW-0479">Metal-binding</keyword>
<dbReference type="PIRSF" id="PIRSF000370">
    <property type="entry name" value="QueE"/>
    <property type="match status" value="1"/>
</dbReference>
<dbReference type="GO" id="GO:0000287">
    <property type="term" value="F:magnesium ion binding"/>
    <property type="evidence" value="ECO:0007669"/>
    <property type="project" value="UniProtKB-UniRule"/>
</dbReference>
<keyword evidence="5 8" id="KW-0408">Iron</keyword>
<evidence type="ECO:0000256" key="1">
    <source>
        <dbReference type="ARBA" id="ARBA00022485"/>
    </source>
</evidence>
<dbReference type="CDD" id="cd01335">
    <property type="entry name" value="Radical_SAM"/>
    <property type="match status" value="1"/>
</dbReference>
<evidence type="ECO:0000256" key="3">
    <source>
        <dbReference type="ARBA" id="ARBA00022723"/>
    </source>
</evidence>
<feature type="binding site" evidence="8">
    <location>
        <begin position="37"/>
        <end position="39"/>
    </location>
    <ligand>
        <name>S-adenosyl-L-methionine</name>
        <dbReference type="ChEBI" id="CHEBI:59789"/>
    </ligand>
</feature>
<organism evidence="10 11">
    <name type="scientific">Candidatus Sherwoodlollariibacterium unditelluris</name>
    <dbReference type="NCBI Taxonomy" id="1974757"/>
    <lineage>
        <taxon>Bacteria</taxon>
        <taxon>Pseudomonadati</taxon>
        <taxon>Candidatus Omnitrophota</taxon>
        <taxon>Candidatus Sherwoodlollariibacterium</taxon>
    </lineage>
</organism>
<evidence type="ECO:0000256" key="6">
    <source>
        <dbReference type="ARBA" id="ARBA00023014"/>
    </source>
</evidence>
<comment type="subunit">
    <text evidence="8">Homodimer.</text>
</comment>
<keyword evidence="6 8" id="KW-0411">Iron-sulfur</keyword>
<comment type="cofactor">
    <cofactor evidence="8">
        <name>S-adenosyl-L-methionine</name>
        <dbReference type="ChEBI" id="CHEBI:59789"/>
    </cofactor>
    <text evidence="8">Binds 1 S-adenosyl-L-methionine per subunit.</text>
</comment>
<comment type="pathway">
    <text evidence="8">Purine metabolism; 7-cyano-7-deazaguanine biosynthesis.</text>
</comment>
<dbReference type="Pfam" id="PF04055">
    <property type="entry name" value="Radical_SAM"/>
    <property type="match status" value="1"/>
</dbReference>
<dbReference type="EC" id="4.3.99.3" evidence="8"/>
<comment type="caution">
    <text evidence="10">The sequence shown here is derived from an EMBL/GenBank/DDBJ whole genome shotgun (WGS) entry which is preliminary data.</text>
</comment>
<comment type="function">
    <text evidence="8">Catalyzes the complex heterocyclic radical-mediated conversion of 6-carboxy-5,6,7,8-tetrahydropterin (CPH4) to 7-carboxy-7-deazaguanine (CDG), a step common to the biosynthetic pathways of all 7-deazapurine-containing compounds.</text>
</comment>
<reference evidence="10 11" key="1">
    <citation type="submission" date="2017-09" db="EMBL/GenBank/DDBJ databases">
        <title>Depth-based differentiation of microbial function through sediment-hosted aquifers and enrichment of novel symbionts in the deep terrestrial subsurface.</title>
        <authorList>
            <person name="Probst A.J."/>
            <person name="Ladd B."/>
            <person name="Jarett J.K."/>
            <person name="Geller-Mcgrath D.E."/>
            <person name="Sieber C.M."/>
            <person name="Emerson J.B."/>
            <person name="Anantharaman K."/>
            <person name="Thomas B.C."/>
            <person name="Malmstrom R."/>
            <person name="Stieglmeier M."/>
            <person name="Klingl A."/>
            <person name="Woyke T."/>
            <person name="Ryan C.M."/>
            <person name="Banfield J.F."/>
        </authorList>
    </citation>
    <scope>NUCLEOTIDE SEQUENCE [LARGE SCALE GENOMIC DNA]</scope>
    <source>
        <strain evidence="10">CG23_combo_of_CG06-09_8_20_14_all_41_10</strain>
    </source>
</reference>
<evidence type="ECO:0000256" key="5">
    <source>
        <dbReference type="ARBA" id="ARBA00023004"/>
    </source>
</evidence>
<dbReference type="PANTHER" id="PTHR42836:SF1">
    <property type="entry name" value="7-CARBOXY-7-DEAZAGUANINE SYNTHASE"/>
    <property type="match status" value="1"/>
</dbReference>
<dbReference type="PANTHER" id="PTHR42836">
    <property type="entry name" value="7-CARBOXY-7-DEAZAGUANINE SYNTHASE"/>
    <property type="match status" value="1"/>
</dbReference>
<keyword evidence="2 8" id="KW-0949">S-adenosyl-L-methionine</keyword>
<dbReference type="UniPathway" id="UPA00391"/>
<dbReference type="GO" id="GO:0008616">
    <property type="term" value="P:tRNA queuosine(34) biosynthetic process"/>
    <property type="evidence" value="ECO:0007669"/>
    <property type="project" value="UniProtKB-UniRule"/>
</dbReference>
<evidence type="ECO:0000256" key="7">
    <source>
        <dbReference type="ARBA" id="ARBA00023239"/>
    </source>
</evidence>
<accession>A0A2G9YJY5</accession>
<sequence length="223" mass="25461">MKGKIAEVFDSVQGEGLYLGEKQIFVRFFGCNLSCRFCDTKLYSFSEYGPQELYERLKMYRKNYHSVCFTGGEPLVQKDFLKEISKLTHKDNLKNYLETNGTLPDALKDVIDYIDIVAMDFKFPSSTDLNSFWDAHRLFLEVASAKEVFIKAVICESTEEGDLIDALRLIREVAKNTILILQPDSGASSESLINKLDGFKDICRREKITTCVIPQVHKIMGLK</sequence>
<evidence type="ECO:0000313" key="10">
    <source>
        <dbReference type="EMBL" id="PIP19545.1"/>
    </source>
</evidence>
<name>A0A2G9YJY5_9BACT</name>
<dbReference type="GO" id="GO:0051539">
    <property type="term" value="F:4 iron, 4 sulfur cluster binding"/>
    <property type="evidence" value="ECO:0007669"/>
    <property type="project" value="UniProtKB-UniRule"/>
</dbReference>
<feature type="binding site" evidence="8">
    <location>
        <position position="38"/>
    </location>
    <ligand>
        <name>[4Fe-4S] cluster</name>
        <dbReference type="ChEBI" id="CHEBI:49883"/>
        <note>4Fe-4S-S-AdoMet</note>
    </ligand>
</feature>
<dbReference type="Gene3D" id="3.20.20.70">
    <property type="entry name" value="Aldolase class I"/>
    <property type="match status" value="1"/>
</dbReference>
<protein>
    <recommendedName>
        <fullName evidence="8">7-carboxy-7-deazaguanine synthase</fullName>
        <shortName evidence="8">CDG synthase</shortName>
        <ecNumber evidence="8">4.3.99.3</ecNumber>
    </recommendedName>
    <alternativeName>
        <fullName evidence="8">Queuosine biosynthesis protein QueE</fullName>
    </alternativeName>
</protein>
<dbReference type="HAMAP" id="MF_00917">
    <property type="entry name" value="QueE"/>
    <property type="match status" value="1"/>
</dbReference>
<dbReference type="GO" id="GO:0016840">
    <property type="term" value="F:carbon-nitrogen lyase activity"/>
    <property type="evidence" value="ECO:0007669"/>
    <property type="project" value="UniProtKB-UniRule"/>
</dbReference>
<feature type="binding site" evidence="8">
    <location>
        <position position="40"/>
    </location>
    <ligand>
        <name>Mg(2+)</name>
        <dbReference type="ChEBI" id="CHEBI:18420"/>
    </ligand>
</feature>
<feature type="binding site" evidence="8">
    <location>
        <position position="35"/>
    </location>
    <ligand>
        <name>[4Fe-4S] cluster</name>
        <dbReference type="ChEBI" id="CHEBI:49883"/>
        <note>4Fe-4S-S-AdoMet</note>
    </ligand>
</feature>
<dbReference type="AlphaFoldDB" id="A0A2G9YJY5"/>
<dbReference type="InterPro" id="IPR058240">
    <property type="entry name" value="rSAM_sf"/>
</dbReference>
<comment type="cofactor">
    <cofactor evidence="8">
        <name>Mg(2+)</name>
        <dbReference type="ChEBI" id="CHEBI:18420"/>
    </cofactor>
</comment>
<feature type="domain" description="Radical SAM core" evidence="9">
    <location>
        <begin position="18"/>
        <end position="223"/>
    </location>
</feature>
<evidence type="ECO:0000256" key="4">
    <source>
        <dbReference type="ARBA" id="ARBA00022842"/>
    </source>
</evidence>
<feature type="binding site" evidence="8">
    <location>
        <position position="27"/>
    </location>
    <ligand>
        <name>substrate</name>
    </ligand>
</feature>
<evidence type="ECO:0000256" key="2">
    <source>
        <dbReference type="ARBA" id="ARBA00022691"/>
    </source>
</evidence>
<dbReference type="PROSITE" id="PS51918">
    <property type="entry name" value="RADICAL_SAM"/>
    <property type="match status" value="1"/>
</dbReference>
<comment type="caution">
    <text evidence="8">Lacks conserved residue(s) required for the propagation of feature annotation.</text>
</comment>
<comment type="catalytic activity">
    <reaction evidence="8">
        <text>6-carboxy-5,6,7,8-tetrahydropterin + H(+) = 7-carboxy-7-carbaguanine + NH4(+)</text>
        <dbReference type="Rhea" id="RHEA:27974"/>
        <dbReference type="ChEBI" id="CHEBI:15378"/>
        <dbReference type="ChEBI" id="CHEBI:28938"/>
        <dbReference type="ChEBI" id="CHEBI:61032"/>
        <dbReference type="ChEBI" id="CHEBI:61036"/>
        <dbReference type="EC" id="4.3.99.3"/>
    </reaction>
</comment>
<dbReference type="SUPFAM" id="SSF102114">
    <property type="entry name" value="Radical SAM enzymes"/>
    <property type="match status" value="1"/>
</dbReference>
<comment type="cofactor">
    <cofactor evidence="8">
        <name>[4Fe-4S] cluster</name>
        <dbReference type="ChEBI" id="CHEBI:49883"/>
    </cofactor>
    <text evidence="8">Binds 1 [4Fe-4S] cluster. The cluster is coordinated with 3 cysteines and an exchangeable S-adenosyl-L-methionine.</text>
</comment>